<dbReference type="EMBL" id="JAIWYP010000006">
    <property type="protein sequence ID" value="KAH3812661.1"/>
    <property type="molecule type" value="Genomic_DNA"/>
</dbReference>
<dbReference type="AlphaFoldDB" id="A0A9D4JHA3"/>
<sequence>MQSSTCLRLQNIVNRKIIARFKYSLSTDVASSRLKLAAILYCSGYIHAAVRVLEDVERRYHSKVKAVCGCRRIPEDRDLEMFADMLPGHSDQGFIEPQFAFCVTFVRAERHCTPLIFLFEMNRNIDASEVDQRTYTEKEWMDFAEVDARPFLHYLQYLTFRRLGERSKQQLSLSCLEYYICDNRNKINLYHRETAYNLLGHCCEMEGEYNRAFYFYTESLRLCCKRNNAANWHVLLLVWRLLKGPFHRF</sequence>
<evidence type="ECO:0000313" key="1">
    <source>
        <dbReference type="EMBL" id="KAH3812661.1"/>
    </source>
</evidence>
<protein>
    <submittedName>
        <fullName evidence="1">Uncharacterized protein</fullName>
    </submittedName>
</protein>
<name>A0A9D4JHA3_DREPO</name>
<organism evidence="1 2">
    <name type="scientific">Dreissena polymorpha</name>
    <name type="common">Zebra mussel</name>
    <name type="synonym">Mytilus polymorpha</name>
    <dbReference type="NCBI Taxonomy" id="45954"/>
    <lineage>
        <taxon>Eukaryota</taxon>
        <taxon>Metazoa</taxon>
        <taxon>Spiralia</taxon>
        <taxon>Lophotrochozoa</taxon>
        <taxon>Mollusca</taxon>
        <taxon>Bivalvia</taxon>
        <taxon>Autobranchia</taxon>
        <taxon>Heteroconchia</taxon>
        <taxon>Euheterodonta</taxon>
        <taxon>Imparidentia</taxon>
        <taxon>Neoheterodontei</taxon>
        <taxon>Myida</taxon>
        <taxon>Dreissenoidea</taxon>
        <taxon>Dreissenidae</taxon>
        <taxon>Dreissena</taxon>
    </lineage>
</organism>
<proteinExistence type="predicted"/>
<dbReference type="Proteomes" id="UP000828390">
    <property type="component" value="Unassembled WGS sequence"/>
</dbReference>
<gene>
    <name evidence="1" type="ORF">DPMN_141098</name>
</gene>
<evidence type="ECO:0000313" key="2">
    <source>
        <dbReference type="Proteomes" id="UP000828390"/>
    </source>
</evidence>
<accession>A0A9D4JHA3</accession>
<reference evidence="1" key="1">
    <citation type="journal article" date="2019" name="bioRxiv">
        <title>The Genome of the Zebra Mussel, Dreissena polymorpha: A Resource for Invasive Species Research.</title>
        <authorList>
            <person name="McCartney M.A."/>
            <person name="Auch B."/>
            <person name="Kono T."/>
            <person name="Mallez S."/>
            <person name="Zhang Y."/>
            <person name="Obille A."/>
            <person name="Becker A."/>
            <person name="Abrahante J.E."/>
            <person name="Garbe J."/>
            <person name="Badalamenti J.P."/>
            <person name="Herman A."/>
            <person name="Mangelson H."/>
            <person name="Liachko I."/>
            <person name="Sullivan S."/>
            <person name="Sone E.D."/>
            <person name="Koren S."/>
            <person name="Silverstein K.A.T."/>
            <person name="Beckman K.B."/>
            <person name="Gohl D.M."/>
        </authorList>
    </citation>
    <scope>NUCLEOTIDE SEQUENCE</scope>
    <source>
        <strain evidence="1">Duluth1</strain>
        <tissue evidence="1">Whole animal</tissue>
    </source>
</reference>
<reference evidence="1" key="2">
    <citation type="submission" date="2020-11" db="EMBL/GenBank/DDBJ databases">
        <authorList>
            <person name="McCartney M.A."/>
            <person name="Auch B."/>
            <person name="Kono T."/>
            <person name="Mallez S."/>
            <person name="Becker A."/>
            <person name="Gohl D.M."/>
            <person name="Silverstein K.A.T."/>
            <person name="Koren S."/>
            <person name="Bechman K.B."/>
            <person name="Herman A."/>
            <person name="Abrahante J.E."/>
            <person name="Garbe J."/>
        </authorList>
    </citation>
    <scope>NUCLEOTIDE SEQUENCE</scope>
    <source>
        <strain evidence="1">Duluth1</strain>
        <tissue evidence="1">Whole animal</tissue>
    </source>
</reference>
<comment type="caution">
    <text evidence="1">The sequence shown here is derived from an EMBL/GenBank/DDBJ whole genome shotgun (WGS) entry which is preliminary data.</text>
</comment>
<keyword evidence="2" id="KW-1185">Reference proteome</keyword>